<feature type="transmembrane region" description="Helical" evidence="6">
    <location>
        <begin position="173"/>
        <end position="192"/>
    </location>
</feature>
<dbReference type="RefSeq" id="WP_422863403.1">
    <property type="nucleotide sequence ID" value="NZ_JAMSKV010000003.1"/>
</dbReference>
<keyword evidence="3 6" id="KW-0812">Transmembrane</keyword>
<feature type="transmembrane region" description="Helical" evidence="6">
    <location>
        <begin position="34"/>
        <end position="54"/>
    </location>
</feature>
<feature type="transmembrane region" description="Helical" evidence="6">
    <location>
        <begin position="401"/>
        <end position="419"/>
    </location>
</feature>
<gene>
    <name evidence="7" type="ORF">NFI95_05745</name>
</gene>
<evidence type="ECO:0000313" key="8">
    <source>
        <dbReference type="Proteomes" id="UP001524587"/>
    </source>
</evidence>
<proteinExistence type="predicted"/>
<dbReference type="Pfam" id="PF13520">
    <property type="entry name" value="AA_permease_2"/>
    <property type="match status" value="1"/>
</dbReference>
<evidence type="ECO:0000256" key="1">
    <source>
        <dbReference type="ARBA" id="ARBA00004141"/>
    </source>
</evidence>
<organism evidence="7 8">
    <name type="scientific">Endosaccharibacter trunci</name>
    <dbReference type="NCBI Taxonomy" id="2812733"/>
    <lineage>
        <taxon>Bacteria</taxon>
        <taxon>Pseudomonadati</taxon>
        <taxon>Pseudomonadota</taxon>
        <taxon>Alphaproteobacteria</taxon>
        <taxon>Acetobacterales</taxon>
        <taxon>Acetobacteraceae</taxon>
        <taxon>Endosaccharibacter</taxon>
    </lineage>
</organism>
<keyword evidence="5 6" id="KW-0472">Membrane</keyword>
<dbReference type="Proteomes" id="UP001524587">
    <property type="component" value="Unassembled WGS sequence"/>
</dbReference>
<reference evidence="7 8" key="1">
    <citation type="submission" date="2022-06" db="EMBL/GenBank/DDBJ databases">
        <title>Endosaccharibacter gen. nov., sp. nov., endophytic bacteria isolated from sugarcane.</title>
        <authorList>
            <person name="Pitiwittayakul N."/>
            <person name="Yukphan P."/>
            <person name="Charoenyingcharoen P."/>
            <person name="Tanasupawat S."/>
        </authorList>
    </citation>
    <scope>NUCLEOTIDE SEQUENCE [LARGE SCALE GENOMIC DNA]</scope>
    <source>
        <strain evidence="7 8">KSS8</strain>
    </source>
</reference>
<dbReference type="PANTHER" id="PTHR43243:SF4">
    <property type="entry name" value="CATIONIC AMINO ACID TRANSPORTER 4"/>
    <property type="match status" value="1"/>
</dbReference>
<keyword evidence="4 6" id="KW-1133">Transmembrane helix</keyword>
<feature type="transmembrane region" description="Helical" evidence="6">
    <location>
        <begin position="376"/>
        <end position="395"/>
    </location>
</feature>
<feature type="transmembrane region" description="Helical" evidence="6">
    <location>
        <begin position="324"/>
        <end position="347"/>
    </location>
</feature>
<evidence type="ECO:0000256" key="5">
    <source>
        <dbReference type="ARBA" id="ARBA00023136"/>
    </source>
</evidence>
<dbReference type="EMBL" id="JAMSKV010000003">
    <property type="protein sequence ID" value="MCQ8277947.1"/>
    <property type="molecule type" value="Genomic_DNA"/>
</dbReference>
<evidence type="ECO:0000313" key="7">
    <source>
        <dbReference type="EMBL" id="MCQ8277947.1"/>
    </source>
</evidence>
<evidence type="ECO:0000256" key="3">
    <source>
        <dbReference type="ARBA" id="ARBA00022692"/>
    </source>
</evidence>
<evidence type="ECO:0000256" key="6">
    <source>
        <dbReference type="SAM" id="Phobius"/>
    </source>
</evidence>
<accession>A0ABT1W4Z6</accession>
<evidence type="ECO:0000256" key="4">
    <source>
        <dbReference type="ARBA" id="ARBA00022989"/>
    </source>
</evidence>
<dbReference type="Gene3D" id="1.20.1740.10">
    <property type="entry name" value="Amino acid/polyamine transporter I"/>
    <property type="match status" value="1"/>
</dbReference>
<protein>
    <submittedName>
        <fullName evidence="7">Amino acid permease</fullName>
    </submittedName>
</protein>
<dbReference type="InterPro" id="IPR002293">
    <property type="entry name" value="AA/rel_permease1"/>
</dbReference>
<keyword evidence="8" id="KW-1185">Reference proteome</keyword>
<dbReference type="PANTHER" id="PTHR43243">
    <property type="entry name" value="INNER MEMBRANE TRANSPORTER YGJI-RELATED"/>
    <property type="match status" value="1"/>
</dbReference>
<sequence>MISAFRSSRLGLRKTMAQIEAEADSHGLKRSLSAWHLIMLGIGSIIGAGIYVMTGTAAANYAGPSILLSFTIAGLACLFTALSYGELASTMPVSGSAYTYAYASMGELAAWIVGWLLLLEYGISSAGVSAGFSGYASSLLADFGIAVPDWLTVPYIQTVPGPHGTTLLDVGHGINLIGAGASLLVTGVLVLGVSESARINSIIVVLKVSVLLVFVALGIRAIHPSNWVPFIPPNEGGFRYGIPGIFRAASVIFFAYVGFEAVSTASSEARNPKRDVPIGIIGSLLACTAVYICVAAVMVGVVPFRQLNVADPLAIAVNAMHQPWLSLFIKIGAVTGLCSVMLGMQYGQSRIFFTMSRDGLLPKAFGKLHPRFRTPWLGTILLGAAVAAGTALLPIDIISDLVSIGTGAAFGIVSFTVIWQRNVCPDLRPPFPVPLGGIRIRGLWLGIVPMLGILFSLLMVVPLMIDMVRALLNHNPVPALLFITYSTIGALCYLFYGFRHSRLAAQNRAAPIPERPC</sequence>
<comment type="caution">
    <text evidence="7">The sequence shown here is derived from an EMBL/GenBank/DDBJ whole genome shotgun (WGS) entry which is preliminary data.</text>
</comment>
<keyword evidence="2" id="KW-0813">Transport</keyword>
<feature type="transmembrane region" description="Helical" evidence="6">
    <location>
        <begin position="97"/>
        <end position="118"/>
    </location>
</feature>
<dbReference type="PIRSF" id="PIRSF006060">
    <property type="entry name" value="AA_transporter"/>
    <property type="match status" value="1"/>
</dbReference>
<feature type="transmembrane region" description="Helical" evidence="6">
    <location>
        <begin position="204"/>
        <end position="222"/>
    </location>
</feature>
<evidence type="ECO:0000256" key="2">
    <source>
        <dbReference type="ARBA" id="ARBA00022448"/>
    </source>
</evidence>
<name>A0ABT1W4Z6_9PROT</name>
<feature type="transmembrane region" description="Helical" evidence="6">
    <location>
        <begin position="66"/>
        <end position="85"/>
    </location>
</feature>
<feature type="transmembrane region" description="Helical" evidence="6">
    <location>
        <begin position="440"/>
        <end position="465"/>
    </location>
</feature>
<comment type="subcellular location">
    <subcellularLocation>
        <location evidence="1">Membrane</location>
        <topology evidence="1">Multi-pass membrane protein</topology>
    </subcellularLocation>
</comment>
<feature type="transmembrane region" description="Helical" evidence="6">
    <location>
        <begin position="280"/>
        <end position="304"/>
    </location>
</feature>
<feature type="transmembrane region" description="Helical" evidence="6">
    <location>
        <begin position="477"/>
        <end position="498"/>
    </location>
</feature>
<feature type="transmembrane region" description="Helical" evidence="6">
    <location>
        <begin position="242"/>
        <end position="259"/>
    </location>
</feature>
<feature type="transmembrane region" description="Helical" evidence="6">
    <location>
        <begin position="130"/>
        <end position="153"/>
    </location>
</feature>